<proteinExistence type="predicted"/>
<feature type="region of interest" description="Disordered" evidence="3">
    <location>
        <begin position="18"/>
        <end position="74"/>
    </location>
</feature>
<comment type="caution">
    <text evidence="4">The sequence shown here is derived from an EMBL/GenBank/DDBJ whole genome shotgun (WGS) entry which is preliminary data.</text>
</comment>
<reference evidence="4 5" key="1">
    <citation type="journal article" date="2022" name="Nat. Genet.">
        <title>Improved pea reference genome and pan-genome highlight genomic features and evolutionary characteristics.</title>
        <authorList>
            <person name="Yang T."/>
            <person name="Liu R."/>
            <person name="Luo Y."/>
            <person name="Hu S."/>
            <person name="Wang D."/>
            <person name="Wang C."/>
            <person name="Pandey M.K."/>
            <person name="Ge S."/>
            <person name="Xu Q."/>
            <person name="Li N."/>
            <person name="Li G."/>
            <person name="Huang Y."/>
            <person name="Saxena R.K."/>
            <person name="Ji Y."/>
            <person name="Li M."/>
            <person name="Yan X."/>
            <person name="He Y."/>
            <person name="Liu Y."/>
            <person name="Wang X."/>
            <person name="Xiang C."/>
            <person name="Varshney R.K."/>
            <person name="Ding H."/>
            <person name="Gao S."/>
            <person name="Zong X."/>
        </authorList>
    </citation>
    <scope>NUCLEOTIDE SEQUENCE [LARGE SCALE GENOMIC DNA]</scope>
    <source>
        <strain evidence="4 5">cv. Zhongwan 6</strain>
    </source>
</reference>
<dbReference type="Proteomes" id="UP001058974">
    <property type="component" value="Chromosome 2"/>
</dbReference>
<dbReference type="AlphaFoldDB" id="A0A9D4YFM8"/>
<feature type="compositionally biased region" description="Polar residues" evidence="3">
    <location>
        <begin position="42"/>
        <end position="67"/>
    </location>
</feature>
<evidence type="ECO:0000256" key="2">
    <source>
        <dbReference type="ARBA" id="ARBA00022490"/>
    </source>
</evidence>
<dbReference type="GO" id="GO:0045944">
    <property type="term" value="P:positive regulation of transcription by RNA polymerase II"/>
    <property type="evidence" value="ECO:0007669"/>
    <property type="project" value="TreeGrafter"/>
</dbReference>
<dbReference type="GO" id="GO:0000976">
    <property type="term" value="F:transcription cis-regulatory region binding"/>
    <property type="evidence" value="ECO:0007669"/>
    <property type="project" value="TreeGrafter"/>
</dbReference>
<feature type="compositionally biased region" description="Basic residues" evidence="3">
    <location>
        <begin position="23"/>
        <end position="33"/>
    </location>
</feature>
<comment type="subcellular location">
    <subcellularLocation>
        <location evidence="1">Cytoplasm</location>
    </subcellularLocation>
</comment>
<protein>
    <submittedName>
        <fullName evidence="4">Uncharacterized protein</fullName>
    </submittedName>
</protein>
<organism evidence="4 5">
    <name type="scientific">Pisum sativum</name>
    <name type="common">Garden pea</name>
    <name type="synonym">Lathyrus oleraceus</name>
    <dbReference type="NCBI Taxonomy" id="3888"/>
    <lineage>
        <taxon>Eukaryota</taxon>
        <taxon>Viridiplantae</taxon>
        <taxon>Streptophyta</taxon>
        <taxon>Embryophyta</taxon>
        <taxon>Tracheophyta</taxon>
        <taxon>Spermatophyta</taxon>
        <taxon>Magnoliopsida</taxon>
        <taxon>eudicotyledons</taxon>
        <taxon>Gunneridae</taxon>
        <taxon>Pentapetalae</taxon>
        <taxon>rosids</taxon>
        <taxon>fabids</taxon>
        <taxon>Fabales</taxon>
        <taxon>Fabaceae</taxon>
        <taxon>Papilionoideae</taxon>
        <taxon>50 kb inversion clade</taxon>
        <taxon>NPAAA clade</taxon>
        <taxon>Hologalegina</taxon>
        <taxon>IRL clade</taxon>
        <taxon>Fabeae</taxon>
        <taxon>Lathyrus</taxon>
    </lineage>
</organism>
<evidence type="ECO:0000256" key="1">
    <source>
        <dbReference type="ARBA" id="ARBA00004496"/>
    </source>
</evidence>
<dbReference type="PANTHER" id="PTHR12983">
    <property type="entry name" value="RING FINGER 10 FAMILY MEMBER"/>
    <property type="match status" value="1"/>
</dbReference>
<dbReference type="PANTHER" id="PTHR12983:SF9">
    <property type="entry name" value="E3 UBIQUITIN-PROTEIN LIGASE RNF10"/>
    <property type="match status" value="1"/>
</dbReference>
<dbReference type="Gramene" id="Psat02G0274400-T1">
    <property type="protein sequence ID" value="KAI5436380.1"/>
    <property type="gene ID" value="KIW84_022744"/>
</dbReference>
<keyword evidence="5" id="KW-1185">Reference proteome</keyword>
<sequence length="148" mass="16470">MIILTRGCIYVRHLTMKAPQRNSRSHSRSHSGRRTAGLSHSEGMTTGTVASHRNPQATRSTYFQGSTPFAGRKSQMANGNHLLNFQYDPISRSQQRGHPPPPFARRLTLDVYLSVRHAISDLDGWLARADSGLVVDLEKLPYVSAAMQ</sequence>
<name>A0A9D4YFM8_PEA</name>
<dbReference type="GO" id="GO:0005737">
    <property type="term" value="C:cytoplasm"/>
    <property type="evidence" value="ECO:0007669"/>
    <property type="project" value="UniProtKB-SubCell"/>
</dbReference>
<evidence type="ECO:0000313" key="5">
    <source>
        <dbReference type="Proteomes" id="UP001058974"/>
    </source>
</evidence>
<accession>A0A9D4YFM8</accession>
<gene>
    <name evidence="4" type="ORF">KIW84_022744</name>
</gene>
<dbReference type="EMBL" id="JAMSHJ010000002">
    <property type="protein sequence ID" value="KAI5436380.1"/>
    <property type="molecule type" value="Genomic_DNA"/>
</dbReference>
<evidence type="ECO:0000256" key="3">
    <source>
        <dbReference type="SAM" id="MobiDB-lite"/>
    </source>
</evidence>
<dbReference type="InterPro" id="IPR039739">
    <property type="entry name" value="MAG2/RNF10"/>
</dbReference>
<evidence type="ECO:0000313" key="4">
    <source>
        <dbReference type="EMBL" id="KAI5436380.1"/>
    </source>
</evidence>
<keyword evidence="2" id="KW-0963">Cytoplasm</keyword>